<gene>
    <name evidence="2" type="ORF">EVAR_48705_1</name>
</gene>
<accession>A0A4C1XAP1</accession>
<organism evidence="2 3">
    <name type="scientific">Eumeta variegata</name>
    <name type="common">Bagworm moth</name>
    <name type="synonym">Eumeta japonica</name>
    <dbReference type="NCBI Taxonomy" id="151549"/>
    <lineage>
        <taxon>Eukaryota</taxon>
        <taxon>Metazoa</taxon>
        <taxon>Ecdysozoa</taxon>
        <taxon>Arthropoda</taxon>
        <taxon>Hexapoda</taxon>
        <taxon>Insecta</taxon>
        <taxon>Pterygota</taxon>
        <taxon>Neoptera</taxon>
        <taxon>Endopterygota</taxon>
        <taxon>Lepidoptera</taxon>
        <taxon>Glossata</taxon>
        <taxon>Ditrysia</taxon>
        <taxon>Tineoidea</taxon>
        <taxon>Psychidae</taxon>
        <taxon>Oiketicinae</taxon>
        <taxon>Eumeta</taxon>
    </lineage>
</organism>
<dbReference type="AlphaFoldDB" id="A0A4C1XAP1"/>
<feature type="compositionally biased region" description="Polar residues" evidence="1">
    <location>
        <begin position="434"/>
        <end position="443"/>
    </location>
</feature>
<feature type="region of interest" description="Disordered" evidence="1">
    <location>
        <begin position="402"/>
        <end position="443"/>
    </location>
</feature>
<dbReference type="InterPro" id="IPR016024">
    <property type="entry name" value="ARM-type_fold"/>
</dbReference>
<reference evidence="2 3" key="1">
    <citation type="journal article" date="2019" name="Commun. Biol.">
        <title>The bagworm genome reveals a unique fibroin gene that provides high tensile strength.</title>
        <authorList>
            <person name="Kono N."/>
            <person name="Nakamura H."/>
            <person name="Ohtoshi R."/>
            <person name="Tomita M."/>
            <person name="Numata K."/>
            <person name="Arakawa K."/>
        </authorList>
    </citation>
    <scope>NUCLEOTIDE SEQUENCE [LARGE SCALE GENOMIC DNA]</scope>
</reference>
<dbReference type="SUPFAM" id="SSF48371">
    <property type="entry name" value="ARM repeat"/>
    <property type="match status" value="1"/>
</dbReference>
<dbReference type="OrthoDB" id="6368736at2759"/>
<dbReference type="Proteomes" id="UP000299102">
    <property type="component" value="Unassembled WGS sequence"/>
</dbReference>
<dbReference type="STRING" id="151549.A0A4C1XAP1"/>
<proteinExistence type="predicted"/>
<evidence type="ECO:0000313" key="3">
    <source>
        <dbReference type="Proteomes" id="UP000299102"/>
    </source>
</evidence>
<sequence>MMSRLRLSYHVHFKDKQESLKKMSSPVKEGKLGCGSNIVEECIQPSRQIQEVQGKITTEICKNKVANNDACAFDPDLEVSSEPAFSVDTGCGSSLAYSDIEKGFFSSEYSESNSPLSIDTLMMRKEVTKAVSVATSPITVLCSQDVGTDPIKFFDYKSVGIQHDTNSKELNFDRTYKEIDVQCDILSKQQCRNVEVQCELKPINKEIKTVSTQCDIMSDKISIDVNRYLDVATQSDFLLEDVRKPESDKSSLTPNVIKSPNEKCKRFEKKQHKIDKQKTLPLIAEEELNQDDIDTEVTTILNEMRLGFGKITPIPLSPVPNSNKNNTVPHLESDHQQLSSQLLVLNKTVMAIANALKVHGINISNVNENIMVDAKDSLNDKSMSNEKNTTKEFDNNFDICTEKTKPKQHSQKNCNSVNENGKKPENISEKNLEHSSSYEQQENETVVMENTLGCVNSESLSFSKEVKDDQNNCNKVYEKERKRGIKKRKITKLQKIRKNVLPKYKIKKELPLLPQNKSSNIPNRKSFIHKEPNKKLKSIEILNNKAAYEKALRVVAEMRQKEKDTLAKKYGKTIFLKPNAKKKVTLVPSKQLQCSDVQSKRLVDNISPNRQEDRSYQTSNNSWTSPILTKSFKQSILNGNNLLQISKKNVEISEINANIKKHNTDVSQRDRNVSDSECLEDVEPVNKQEVRKYANLKNKKEMIKNIYMELDSNIEEIINLKNTEVNGALKKFAESMQDVNIKHLVAAIITVLQSPKKAEDVICKTCTPPAPPMAKSEQILLYLLKHLNSYHDDVNLFDMMMDSIAYKLFKLNNLTPSFEEVESLSHFYAVLCRYTSAKNKLRLFILDAMYCLSYKAIPVIKQCLDVWMHILPLAHMGLAKSPLVVTLVYLLHFYRCDDQSGRVQNIRMLLRKRYSYDMGDWNETKILEMFKDAITHLREIPIEKKMLRTSLILIAKRNGVEWCQKNIVKKLLLPIIENETASKTVRAFCVSLLGAVMRPYPKHMRLHCEIVVNQLFVMLEQEESPQFQEALFTSLIYLSKHSLNQVVTTLLAWKPLKVSPVLEELLKDFVQEKSLKTWHYILSQNAKQ</sequence>
<protein>
    <submittedName>
        <fullName evidence="2">Uncharacterized protein</fullName>
    </submittedName>
</protein>
<dbReference type="EMBL" id="BGZK01000799">
    <property type="protein sequence ID" value="GBP60901.1"/>
    <property type="molecule type" value="Genomic_DNA"/>
</dbReference>
<name>A0A4C1XAP1_EUMVA</name>
<evidence type="ECO:0000256" key="1">
    <source>
        <dbReference type="SAM" id="MobiDB-lite"/>
    </source>
</evidence>
<feature type="compositionally biased region" description="Basic and acidic residues" evidence="1">
    <location>
        <begin position="420"/>
        <end position="433"/>
    </location>
</feature>
<comment type="caution">
    <text evidence="2">The sequence shown here is derived from an EMBL/GenBank/DDBJ whole genome shotgun (WGS) entry which is preliminary data.</text>
</comment>
<keyword evidence="3" id="KW-1185">Reference proteome</keyword>
<evidence type="ECO:0000313" key="2">
    <source>
        <dbReference type="EMBL" id="GBP60901.1"/>
    </source>
</evidence>